<keyword evidence="2" id="KW-0812">Transmembrane</keyword>
<sequence length="306" mass="34552">MKIFQESEASKFTSWRLKTCEIPCLCEVAEICGEIGPTTSPAPLHLFIFIHESFRKVLLLTKSATMTNPNGNNNGNNPTVVNDDNTMRWSQLRHLESPILHVYVWLQPIFVVICARDTTISYEELFENLLDCELFLRHEDAKKLSSPITTAVATPTKNNTNNHRQTTNSQQWRQSSRPNTPPQWHSNPNPSGPSPKTTQTHSPPPTMHQWQKQLHLSQLLLLREIVLLHCLLCFCLLLLLLLPHFTEKSLSALLFSLDRKTSGGNVSVCFFSGLDSSGDSHNSSHGMISSSLQLVQQLIPKFQMKS</sequence>
<keyword evidence="2" id="KW-0472">Membrane</keyword>
<feature type="transmembrane region" description="Helical" evidence="2">
    <location>
        <begin position="220"/>
        <end position="242"/>
    </location>
</feature>
<keyword evidence="4" id="KW-1185">Reference proteome</keyword>
<accession>A0A9J5YWD3</accession>
<reference evidence="3 4" key="1">
    <citation type="submission" date="2020-09" db="EMBL/GenBank/DDBJ databases">
        <title>De no assembly of potato wild relative species, Solanum commersonii.</title>
        <authorList>
            <person name="Cho K."/>
        </authorList>
    </citation>
    <scope>NUCLEOTIDE SEQUENCE [LARGE SCALE GENOMIC DNA]</scope>
    <source>
        <strain evidence="3">LZ3.2</strain>
        <tissue evidence="3">Leaf</tissue>
    </source>
</reference>
<evidence type="ECO:0000313" key="3">
    <source>
        <dbReference type="EMBL" id="KAG5604133.1"/>
    </source>
</evidence>
<dbReference type="EMBL" id="JACXVP010000005">
    <property type="protein sequence ID" value="KAG5604133.1"/>
    <property type="molecule type" value="Genomic_DNA"/>
</dbReference>
<dbReference type="OrthoDB" id="1912561at2759"/>
<name>A0A9J5YWD3_SOLCO</name>
<evidence type="ECO:0000256" key="2">
    <source>
        <dbReference type="SAM" id="Phobius"/>
    </source>
</evidence>
<proteinExistence type="predicted"/>
<feature type="region of interest" description="Disordered" evidence="1">
    <location>
        <begin position="147"/>
        <end position="208"/>
    </location>
</feature>
<feature type="compositionally biased region" description="Polar residues" evidence="1">
    <location>
        <begin position="147"/>
        <end position="201"/>
    </location>
</feature>
<dbReference type="Proteomes" id="UP000824120">
    <property type="component" value="Chromosome 5"/>
</dbReference>
<organism evidence="3 4">
    <name type="scientific">Solanum commersonii</name>
    <name type="common">Commerson's wild potato</name>
    <name type="synonym">Commerson's nightshade</name>
    <dbReference type="NCBI Taxonomy" id="4109"/>
    <lineage>
        <taxon>Eukaryota</taxon>
        <taxon>Viridiplantae</taxon>
        <taxon>Streptophyta</taxon>
        <taxon>Embryophyta</taxon>
        <taxon>Tracheophyta</taxon>
        <taxon>Spermatophyta</taxon>
        <taxon>Magnoliopsida</taxon>
        <taxon>eudicotyledons</taxon>
        <taxon>Gunneridae</taxon>
        <taxon>Pentapetalae</taxon>
        <taxon>asterids</taxon>
        <taxon>lamiids</taxon>
        <taxon>Solanales</taxon>
        <taxon>Solanaceae</taxon>
        <taxon>Solanoideae</taxon>
        <taxon>Solaneae</taxon>
        <taxon>Solanum</taxon>
    </lineage>
</organism>
<keyword evidence="2" id="KW-1133">Transmembrane helix</keyword>
<comment type="caution">
    <text evidence="3">The sequence shown here is derived from an EMBL/GenBank/DDBJ whole genome shotgun (WGS) entry which is preliminary data.</text>
</comment>
<dbReference type="AlphaFoldDB" id="A0A9J5YWD3"/>
<evidence type="ECO:0000313" key="4">
    <source>
        <dbReference type="Proteomes" id="UP000824120"/>
    </source>
</evidence>
<evidence type="ECO:0000256" key="1">
    <source>
        <dbReference type="SAM" id="MobiDB-lite"/>
    </source>
</evidence>
<gene>
    <name evidence="3" type="ORF">H5410_025625</name>
</gene>
<protein>
    <submittedName>
        <fullName evidence="3">Uncharacterized protein</fullName>
    </submittedName>
</protein>